<accession>A0A9X6M1P0</accession>
<sequence length="118" mass="13516">MTDTDKGKIGIILFFIIVPLLVIIAVVNYIHVTHLEGTVTDKYSKRHGKQDKFYIVVEQKNGIEKVISNEDSLLMMKFNSADLQANIKEGENYNFTLRGYRVPILSWFPNLDSAETHN</sequence>
<dbReference type="EMBL" id="MOOS01000158">
    <property type="protein sequence ID" value="OUB62274.1"/>
    <property type="molecule type" value="Genomic_DNA"/>
</dbReference>
<dbReference type="Proteomes" id="UP000194853">
    <property type="component" value="Unassembled WGS sequence"/>
</dbReference>
<keyword evidence="1" id="KW-1133">Transmembrane helix</keyword>
<keyword evidence="1" id="KW-0472">Membrane</keyword>
<reference evidence="2 3" key="1">
    <citation type="submission" date="2016-10" db="EMBL/GenBank/DDBJ databases">
        <title>Comparative genomics of Bacillus thuringiensis reveals a path to pathogens against multiple invertebrate hosts.</title>
        <authorList>
            <person name="Zheng J."/>
            <person name="Gao Q."/>
            <person name="Liu H."/>
            <person name="Peng D."/>
            <person name="Ruan L."/>
            <person name="Sun M."/>
        </authorList>
    </citation>
    <scope>NUCLEOTIDE SEQUENCE [LARGE SCALE GENOMIC DNA]</scope>
    <source>
        <strain evidence="2">BGSC 4CF1</strain>
    </source>
</reference>
<dbReference type="RefSeq" id="WP_086404456.1">
    <property type="nucleotide sequence ID" value="NZ_MOOS01000158.1"/>
</dbReference>
<gene>
    <name evidence="2" type="ORF">BK750_22020</name>
</gene>
<dbReference type="AlphaFoldDB" id="A0A9X6M1P0"/>
<organism evidence="2 3">
    <name type="scientific">Bacillus thuringiensis subsp. jegathesan</name>
    <dbReference type="NCBI Taxonomy" id="56955"/>
    <lineage>
        <taxon>Bacteria</taxon>
        <taxon>Bacillati</taxon>
        <taxon>Bacillota</taxon>
        <taxon>Bacilli</taxon>
        <taxon>Bacillales</taxon>
        <taxon>Bacillaceae</taxon>
        <taxon>Bacillus</taxon>
        <taxon>Bacillus cereus group</taxon>
    </lineage>
</organism>
<evidence type="ECO:0000313" key="2">
    <source>
        <dbReference type="EMBL" id="OUB62274.1"/>
    </source>
</evidence>
<protein>
    <submittedName>
        <fullName evidence="2">Uncharacterized protein</fullName>
    </submittedName>
</protein>
<evidence type="ECO:0000313" key="3">
    <source>
        <dbReference type="Proteomes" id="UP000194853"/>
    </source>
</evidence>
<proteinExistence type="predicted"/>
<evidence type="ECO:0000256" key="1">
    <source>
        <dbReference type="SAM" id="Phobius"/>
    </source>
</evidence>
<keyword evidence="1" id="KW-0812">Transmembrane</keyword>
<name>A0A9X6M1P0_BACTJ</name>
<comment type="caution">
    <text evidence="2">The sequence shown here is derived from an EMBL/GenBank/DDBJ whole genome shotgun (WGS) entry which is preliminary data.</text>
</comment>
<feature type="transmembrane region" description="Helical" evidence="1">
    <location>
        <begin position="12"/>
        <end position="32"/>
    </location>
</feature>